<evidence type="ECO:0000256" key="2">
    <source>
        <dbReference type="SAM" id="SignalP"/>
    </source>
</evidence>
<comment type="caution">
    <text evidence="3">The sequence shown here is derived from an EMBL/GenBank/DDBJ whole genome shotgun (WGS) entry which is preliminary data.</text>
</comment>
<dbReference type="Proteomes" id="UP001597509">
    <property type="component" value="Unassembled WGS sequence"/>
</dbReference>
<evidence type="ECO:0000313" key="3">
    <source>
        <dbReference type="EMBL" id="MFD2904192.1"/>
    </source>
</evidence>
<evidence type="ECO:0008006" key="5">
    <source>
        <dbReference type="Google" id="ProtNLM"/>
    </source>
</evidence>
<gene>
    <name evidence="3" type="ORF">ACFS6I_09670</name>
</gene>
<proteinExistence type="predicted"/>
<protein>
    <recommendedName>
        <fullName evidence="5">Lipoprotein</fullName>
    </recommendedName>
</protein>
<feature type="chain" id="PRO_5046087707" description="Lipoprotein" evidence="2">
    <location>
        <begin position="24"/>
        <end position="76"/>
    </location>
</feature>
<organism evidence="3 4">
    <name type="scientific">Sphingobacterium anhuiense</name>
    <dbReference type="NCBI Taxonomy" id="493780"/>
    <lineage>
        <taxon>Bacteria</taxon>
        <taxon>Pseudomonadati</taxon>
        <taxon>Bacteroidota</taxon>
        <taxon>Sphingobacteriia</taxon>
        <taxon>Sphingobacteriales</taxon>
        <taxon>Sphingobacteriaceae</taxon>
        <taxon>Sphingobacterium</taxon>
    </lineage>
</organism>
<evidence type="ECO:0000313" key="4">
    <source>
        <dbReference type="Proteomes" id="UP001597509"/>
    </source>
</evidence>
<feature type="compositionally biased region" description="Polar residues" evidence="1">
    <location>
        <begin position="49"/>
        <end position="76"/>
    </location>
</feature>
<dbReference type="EMBL" id="JBHUPE010000004">
    <property type="protein sequence ID" value="MFD2904192.1"/>
    <property type="molecule type" value="Genomic_DNA"/>
</dbReference>
<reference evidence="4" key="1">
    <citation type="journal article" date="2019" name="Int. J. Syst. Evol. Microbiol.">
        <title>The Global Catalogue of Microorganisms (GCM) 10K type strain sequencing project: providing services to taxonomists for standard genome sequencing and annotation.</title>
        <authorList>
            <consortium name="The Broad Institute Genomics Platform"/>
            <consortium name="The Broad Institute Genome Sequencing Center for Infectious Disease"/>
            <person name="Wu L."/>
            <person name="Ma J."/>
        </authorList>
    </citation>
    <scope>NUCLEOTIDE SEQUENCE [LARGE SCALE GENOMIC DNA]</scope>
    <source>
        <strain evidence="4">KCTC 22209</strain>
    </source>
</reference>
<evidence type="ECO:0000256" key="1">
    <source>
        <dbReference type="SAM" id="MobiDB-lite"/>
    </source>
</evidence>
<feature type="signal peptide" evidence="2">
    <location>
        <begin position="1"/>
        <end position="23"/>
    </location>
</feature>
<sequence length="76" mass="8102">MKNTSLILGAFISLAMVTGCGNATNDNKNSDKKYSDTIDDQGNPIYPDSVNQDSTTVNYRDTTSNIPSGTVPPTSK</sequence>
<name>A0ABW5YUW2_9SPHI</name>
<dbReference type="RefSeq" id="WP_380919988.1">
    <property type="nucleotide sequence ID" value="NZ_JBHUPE010000004.1"/>
</dbReference>
<dbReference type="PROSITE" id="PS51257">
    <property type="entry name" value="PROKAR_LIPOPROTEIN"/>
    <property type="match status" value="1"/>
</dbReference>
<keyword evidence="4" id="KW-1185">Reference proteome</keyword>
<keyword evidence="2" id="KW-0732">Signal</keyword>
<accession>A0ABW5YUW2</accession>
<feature type="region of interest" description="Disordered" evidence="1">
    <location>
        <begin position="22"/>
        <end position="76"/>
    </location>
</feature>